<gene>
    <name evidence="5" type="ORF">SAMN05444165_6920</name>
</gene>
<dbReference type="Pfam" id="PF12833">
    <property type="entry name" value="HTH_18"/>
    <property type="match status" value="1"/>
</dbReference>
<name>A0A1N6LES5_9BURK</name>
<dbReference type="SUPFAM" id="SSF55136">
    <property type="entry name" value="Probable bacterial effector-binding domain"/>
    <property type="match status" value="1"/>
</dbReference>
<dbReference type="RefSeq" id="WP_074301924.1">
    <property type="nucleotide sequence ID" value="NZ_FSRU01000003.1"/>
</dbReference>
<dbReference type="EMBL" id="FSRU01000003">
    <property type="protein sequence ID" value="SIO67176.1"/>
    <property type="molecule type" value="Genomic_DNA"/>
</dbReference>
<dbReference type="PANTHER" id="PTHR40055:SF1">
    <property type="entry name" value="TRANSCRIPTIONAL REGULATOR YGIV-RELATED"/>
    <property type="match status" value="1"/>
</dbReference>
<keyword evidence="3" id="KW-0804">Transcription</keyword>
<dbReference type="GO" id="GO:0043565">
    <property type="term" value="F:sequence-specific DNA binding"/>
    <property type="evidence" value="ECO:0007669"/>
    <property type="project" value="InterPro"/>
</dbReference>
<dbReference type="PANTHER" id="PTHR40055">
    <property type="entry name" value="TRANSCRIPTIONAL REGULATOR YGIV-RELATED"/>
    <property type="match status" value="1"/>
</dbReference>
<evidence type="ECO:0000256" key="3">
    <source>
        <dbReference type="ARBA" id="ARBA00023163"/>
    </source>
</evidence>
<proteinExistence type="predicted"/>
<dbReference type="Pfam" id="PF06445">
    <property type="entry name" value="GyrI-like"/>
    <property type="match status" value="1"/>
</dbReference>
<dbReference type="InterPro" id="IPR009057">
    <property type="entry name" value="Homeodomain-like_sf"/>
</dbReference>
<evidence type="ECO:0000313" key="5">
    <source>
        <dbReference type="EMBL" id="SIO67176.1"/>
    </source>
</evidence>
<dbReference type="AlphaFoldDB" id="A0A1N6LES5"/>
<dbReference type="InterPro" id="IPR020449">
    <property type="entry name" value="Tscrpt_reg_AraC-type_HTH"/>
</dbReference>
<dbReference type="SMART" id="SM00871">
    <property type="entry name" value="AraC_E_bind"/>
    <property type="match status" value="1"/>
</dbReference>
<dbReference type="PRINTS" id="PR00032">
    <property type="entry name" value="HTHARAC"/>
</dbReference>
<dbReference type="InterPro" id="IPR050908">
    <property type="entry name" value="SmbC-like"/>
</dbReference>
<feature type="domain" description="HTH araC/xylS-type" evidence="4">
    <location>
        <begin position="11"/>
        <end position="112"/>
    </location>
</feature>
<dbReference type="GO" id="GO:0003700">
    <property type="term" value="F:DNA-binding transcription factor activity"/>
    <property type="evidence" value="ECO:0007669"/>
    <property type="project" value="InterPro"/>
</dbReference>
<keyword evidence="1" id="KW-0805">Transcription regulation</keyword>
<evidence type="ECO:0000313" key="6">
    <source>
        <dbReference type="Proteomes" id="UP000185151"/>
    </source>
</evidence>
<dbReference type="InterPro" id="IPR029442">
    <property type="entry name" value="GyrI-like"/>
</dbReference>
<dbReference type="InterPro" id="IPR018060">
    <property type="entry name" value="HTH_AraC"/>
</dbReference>
<dbReference type="SMART" id="SM00342">
    <property type="entry name" value="HTH_ARAC"/>
    <property type="match status" value="1"/>
</dbReference>
<dbReference type="Proteomes" id="UP000185151">
    <property type="component" value="Unassembled WGS sequence"/>
</dbReference>
<keyword evidence="2" id="KW-0238">DNA-binding</keyword>
<keyword evidence="6" id="KW-1185">Reference proteome</keyword>
<dbReference type="SUPFAM" id="SSF46689">
    <property type="entry name" value="Homeodomain-like"/>
    <property type="match status" value="2"/>
</dbReference>
<dbReference type="Gene3D" id="3.20.80.10">
    <property type="entry name" value="Regulatory factor, effector binding domain"/>
    <property type="match status" value="1"/>
</dbReference>
<dbReference type="PROSITE" id="PS01124">
    <property type="entry name" value="HTH_ARAC_FAMILY_2"/>
    <property type="match status" value="1"/>
</dbReference>
<accession>A0A1N6LES5</accession>
<dbReference type="OrthoDB" id="282744at2"/>
<evidence type="ECO:0000256" key="1">
    <source>
        <dbReference type="ARBA" id="ARBA00023015"/>
    </source>
</evidence>
<dbReference type="InterPro" id="IPR011256">
    <property type="entry name" value="Reg_factor_effector_dom_sf"/>
</dbReference>
<evidence type="ECO:0000259" key="4">
    <source>
        <dbReference type="PROSITE" id="PS01124"/>
    </source>
</evidence>
<reference evidence="5 6" key="1">
    <citation type="submission" date="2016-11" db="EMBL/GenBank/DDBJ databases">
        <authorList>
            <person name="Jaros S."/>
            <person name="Januszkiewicz K."/>
            <person name="Wedrychowicz H."/>
        </authorList>
    </citation>
    <scope>NUCLEOTIDE SEQUENCE [LARGE SCALE GENOMIC DNA]</scope>
    <source>
        <strain evidence="5 6">GAS95</strain>
    </source>
</reference>
<dbReference type="Gene3D" id="1.10.10.60">
    <property type="entry name" value="Homeodomain-like"/>
    <property type="match status" value="2"/>
</dbReference>
<organism evidence="5 6">
    <name type="scientific">Paraburkholderia phenazinium</name>
    <dbReference type="NCBI Taxonomy" id="60549"/>
    <lineage>
        <taxon>Bacteria</taxon>
        <taxon>Pseudomonadati</taxon>
        <taxon>Pseudomonadota</taxon>
        <taxon>Betaproteobacteria</taxon>
        <taxon>Burkholderiales</taxon>
        <taxon>Burkholderiaceae</taxon>
        <taxon>Paraburkholderia</taxon>
    </lineage>
</organism>
<evidence type="ECO:0000256" key="2">
    <source>
        <dbReference type="ARBA" id="ARBA00023125"/>
    </source>
</evidence>
<sequence length="272" mass="29717">MKANTERDYHRRIARVIEAILADPGAPHTVDSLASLAHLSPYHFHRIYRAITGESIAETVQRVRLAQAAYRLTVAGDSVTTIAGNVGYESPQAFSRAFRGFTGVSPSAFQTRQKQLTAPFVELVELAPHDVLCLRHNGPTATISQTFRTLWQTLGSGMKSTQVQGKIGIVSGDPEDERGDFRYLAGVVLDAPVEATGSLEAVRVEGGLYAVHRLVGPYALIGSTFAALFGGWLPQSGYEPDDRPALEFYRNQPAPDGQHECITDLMIPIRKE</sequence>
<protein>
    <submittedName>
        <fullName evidence="5">AraC family transcriptional regulator</fullName>
    </submittedName>
</protein>
<dbReference type="InterPro" id="IPR010499">
    <property type="entry name" value="AraC_E-bd"/>
</dbReference>